<dbReference type="Pfam" id="PF10988">
    <property type="entry name" value="DUF2807"/>
    <property type="match status" value="1"/>
</dbReference>
<reference evidence="3 4" key="1">
    <citation type="submission" date="2016-10" db="EMBL/GenBank/DDBJ databases">
        <authorList>
            <person name="de Groot N.N."/>
        </authorList>
    </citation>
    <scope>NUCLEOTIDE SEQUENCE [LARGE SCALE GENOMIC DNA]</scope>
    <source>
        <strain evidence="3 4">CGMCC 1.9156</strain>
    </source>
</reference>
<dbReference type="AlphaFoldDB" id="A0A1I2AT30"/>
<proteinExistence type="predicted"/>
<evidence type="ECO:0000259" key="2">
    <source>
        <dbReference type="Pfam" id="PF10988"/>
    </source>
</evidence>
<evidence type="ECO:0000313" key="3">
    <source>
        <dbReference type="EMBL" id="SFE46877.1"/>
    </source>
</evidence>
<dbReference type="EMBL" id="FONW01000001">
    <property type="protein sequence ID" value="SFE46877.1"/>
    <property type="molecule type" value="Genomic_DNA"/>
</dbReference>
<evidence type="ECO:0000256" key="1">
    <source>
        <dbReference type="SAM" id="MobiDB-lite"/>
    </source>
</evidence>
<evidence type="ECO:0000313" key="4">
    <source>
        <dbReference type="Proteomes" id="UP000198964"/>
    </source>
</evidence>
<dbReference type="InterPro" id="IPR021255">
    <property type="entry name" value="DUF2807"/>
</dbReference>
<feature type="region of interest" description="Disordered" evidence="1">
    <location>
        <begin position="209"/>
        <end position="239"/>
    </location>
</feature>
<gene>
    <name evidence="3" type="ORF">SAMN05216283_101210</name>
</gene>
<dbReference type="Gene3D" id="2.160.20.120">
    <property type="match status" value="1"/>
</dbReference>
<accession>A0A1I2AT30</accession>
<protein>
    <submittedName>
        <fullName evidence="3">Putative auto-transporter adhesin, head GIN domain</fullName>
    </submittedName>
</protein>
<feature type="compositionally biased region" description="Basic and acidic residues" evidence="1">
    <location>
        <begin position="217"/>
        <end position="229"/>
    </location>
</feature>
<sequence length="239" mass="26177">MNTSKKHLYLAMAFLVGLFFLMPGHGYSEKRNTQQRNTAAFHGISVSSGIDLYLTQGNAEEVVVKADPDLIDDIITEVRNGILHIYMKKNRNWMWNKERSCYVTFDDLTRLDVSAGADVESENAFKLDELKIAVSAGADVELDDVTAKAVWLDTSSGSDAEISGRTDRFEASSSSGADISCDDFVAKYCKVSVSSGADAEVHATEELRASASSGGDIRYKGDPKRKDINESSGGDVYRY</sequence>
<organism evidence="3 4">
    <name type="scientific">Sunxiuqinia elliptica</name>
    <dbReference type="NCBI Taxonomy" id="655355"/>
    <lineage>
        <taxon>Bacteria</taxon>
        <taxon>Pseudomonadati</taxon>
        <taxon>Bacteroidota</taxon>
        <taxon>Bacteroidia</taxon>
        <taxon>Marinilabiliales</taxon>
        <taxon>Prolixibacteraceae</taxon>
        <taxon>Sunxiuqinia</taxon>
    </lineage>
</organism>
<dbReference type="STRING" id="655355.SAMN05216283_101210"/>
<keyword evidence="4" id="KW-1185">Reference proteome</keyword>
<name>A0A1I2AT30_9BACT</name>
<dbReference type="RefSeq" id="WP_093917963.1">
    <property type="nucleotide sequence ID" value="NZ_FONW01000001.1"/>
</dbReference>
<dbReference type="Proteomes" id="UP000198964">
    <property type="component" value="Unassembled WGS sequence"/>
</dbReference>
<feature type="domain" description="Putative auto-transporter adhesin head GIN" evidence="2">
    <location>
        <begin position="40"/>
        <end position="223"/>
    </location>
</feature>